<evidence type="ECO:0000313" key="6">
    <source>
        <dbReference type="EMBL" id="MBB5961104.1"/>
    </source>
</evidence>
<name>A0A841CXQ6_PLAVE</name>
<dbReference type="InterPro" id="IPR036271">
    <property type="entry name" value="Tet_transcr_reg_TetR-rel_C_sf"/>
</dbReference>
<evidence type="ECO:0000313" key="7">
    <source>
        <dbReference type="Proteomes" id="UP000562352"/>
    </source>
</evidence>
<dbReference type="AlphaFoldDB" id="A0A841CXQ6"/>
<keyword evidence="3" id="KW-0804">Transcription</keyword>
<dbReference type="EMBL" id="JACHJJ010000001">
    <property type="protein sequence ID" value="MBB5961104.1"/>
    <property type="molecule type" value="Genomic_DNA"/>
</dbReference>
<dbReference type="PANTHER" id="PTHR30055:SF234">
    <property type="entry name" value="HTH-TYPE TRANSCRIPTIONAL REGULATOR BETI"/>
    <property type="match status" value="1"/>
</dbReference>
<organism evidence="6 7">
    <name type="scientific">Planomonospora venezuelensis</name>
    <dbReference type="NCBI Taxonomy" id="1999"/>
    <lineage>
        <taxon>Bacteria</taxon>
        <taxon>Bacillati</taxon>
        <taxon>Actinomycetota</taxon>
        <taxon>Actinomycetes</taxon>
        <taxon>Streptosporangiales</taxon>
        <taxon>Streptosporangiaceae</taxon>
        <taxon>Planomonospora</taxon>
    </lineage>
</organism>
<accession>A0A841CXQ6</accession>
<dbReference type="Pfam" id="PF13305">
    <property type="entry name" value="TetR_C_33"/>
    <property type="match status" value="1"/>
</dbReference>
<sequence>MNEHREESRRGRQRRELTAEIIAIALRRLDEGGPDNVSWRGIAREVGMNPASLYTYFPSLEDLFTAMITDSFERLAAAVEEGRAAEGAAPADRFLACVRAYRSWAVANPRRFNLIWTDQLPGYAAPAEGPTVSAERSVYRPFLSVIGEVKGRSYRFEELSGLPADERHWLLGLFGTMHGLVSLEINHHLAPSSVDGEECLVSQMARTLL</sequence>
<dbReference type="GO" id="GO:0003700">
    <property type="term" value="F:DNA-binding transcription factor activity"/>
    <property type="evidence" value="ECO:0007669"/>
    <property type="project" value="TreeGrafter"/>
</dbReference>
<dbReference type="GO" id="GO:0000976">
    <property type="term" value="F:transcription cis-regulatory region binding"/>
    <property type="evidence" value="ECO:0007669"/>
    <property type="project" value="TreeGrafter"/>
</dbReference>
<feature type="DNA-binding region" description="H-T-H motif" evidence="4">
    <location>
        <begin position="38"/>
        <end position="57"/>
    </location>
</feature>
<dbReference type="InterPro" id="IPR001647">
    <property type="entry name" value="HTH_TetR"/>
</dbReference>
<proteinExistence type="predicted"/>
<keyword evidence="1" id="KW-0805">Transcription regulation</keyword>
<evidence type="ECO:0000259" key="5">
    <source>
        <dbReference type="PROSITE" id="PS50977"/>
    </source>
</evidence>
<evidence type="ECO:0000256" key="3">
    <source>
        <dbReference type="ARBA" id="ARBA00023163"/>
    </source>
</evidence>
<dbReference type="Gene3D" id="1.10.357.10">
    <property type="entry name" value="Tetracycline Repressor, domain 2"/>
    <property type="match status" value="1"/>
</dbReference>
<protein>
    <submittedName>
        <fullName evidence="6">AcrR family transcriptional regulator</fullName>
    </submittedName>
</protein>
<evidence type="ECO:0000256" key="4">
    <source>
        <dbReference type="PROSITE-ProRule" id="PRU00335"/>
    </source>
</evidence>
<dbReference type="SUPFAM" id="SSF48498">
    <property type="entry name" value="Tetracyclin repressor-like, C-terminal domain"/>
    <property type="match status" value="1"/>
</dbReference>
<dbReference type="InterPro" id="IPR050109">
    <property type="entry name" value="HTH-type_TetR-like_transc_reg"/>
</dbReference>
<keyword evidence="2 4" id="KW-0238">DNA-binding</keyword>
<comment type="caution">
    <text evidence="6">The sequence shown here is derived from an EMBL/GenBank/DDBJ whole genome shotgun (WGS) entry which is preliminary data.</text>
</comment>
<dbReference type="SUPFAM" id="SSF46689">
    <property type="entry name" value="Homeodomain-like"/>
    <property type="match status" value="1"/>
</dbReference>
<dbReference type="Proteomes" id="UP000562352">
    <property type="component" value="Unassembled WGS sequence"/>
</dbReference>
<dbReference type="PROSITE" id="PS50977">
    <property type="entry name" value="HTH_TETR_2"/>
    <property type="match status" value="1"/>
</dbReference>
<feature type="domain" description="HTH tetR-type" evidence="5">
    <location>
        <begin position="15"/>
        <end position="75"/>
    </location>
</feature>
<dbReference type="InterPro" id="IPR025996">
    <property type="entry name" value="MT1864/Rv1816-like_C"/>
</dbReference>
<dbReference type="RefSeq" id="WP_221473084.1">
    <property type="nucleotide sequence ID" value="NZ_BAAAWZ010000001.1"/>
</dbReference>
<dbReference type="PANTHER" id="PTHR30055">
    <property type="entry name" value="HTH-TYPE TRANSCRIPTIONAL REGULATOR RUTR"/>
    <property type="match status" value="1"/>
</dbReference>
<reference evidence="6 7" key="1">
    <citation type="submission" date="2020-08" db="EMBL/GenBank/DDBJ databases">
        <title>Genomic Encyclopedia of Type Strains, Phase III (KMG-III): the genomes of soil and plant-associated and newly described type strains.</title>
        <authorList>
            <person name="Whitman W."/>
        </authorList>
    </citation>
    <scope>NUCLEOTIDE SEQUENCE [LARGE SCALE GENOMIC DNA]</scope>
    <source>
        <strain evidence="6 7">CECT 3303</strain>
    </source>
</reference>
<gene>
    <name evidence="6" type="ORF">FHS22_000342</name>
</gene>
<evidence type="ECO:0000256" key="2">
    <source>
        <dbReference type="ARBA" id="ARBA00023125"/>
    </source>
</evidence>
<dbReference type="InterPro" id="IPR009057">
    <property type="entry name" value="Homeodomain-like_sf"/>
</dbReference>
<evidence type="ECO:0000256" key="1">
    <source>
        <dbReference type="ARBA" id="ARBA00023015"/>
    </source>
</evidence>
<dbReference type="Pfam" id="PF00440">
    <property type="entry name" value="TetR_N"/>
    <property type="match status" value="1"/>
</dbReference>
<keyword evidence="7" id="KW-1185">Reference proteome</keyword>